<accession>A0ABP7GDD3</accession>
<keyword evidence="4" id="KW-0378">Hydrolase</keyword>
<dbReference type="SUPFAM" id="SSF56601">
    <property type="entry name" value="beta-lactamase/transpeptidase-like"/>
    <property type="match status" value="1"/>
</dbReference>
<name>A0ABP7GDD3_9FLAO</name>
<sequence>MKKILLYVVFTLFFNIIYSQKNSRFVDSIRIKYNIPEVAYAVVSSDSVLEINALGNKRIGSDLRADLSDKFRLGSITKTITSYIAAVLVKEGKINWDTKFFDLYPELKAKSDPKNYNLTLRDFIIFRAHIPTWSYGNETPTQKEIKGNDQQQRYEFMAWFFKQNKAISEKQDVYWSNPSYVAAGLMLEKATGKSYETLVKELGQNLNIDFGFGQPNIINENQPWGHDENLKPEKPALNYKLNWLSSAGNINVSLPDYCKFTQMQLQGLLGKSKIFSASEFDLMYNGLPEFSYGWYSKIDPKSGLKYSFHNGNPGTFLTKVYICKAINKAFIIFANVQSEEADKGLMLILDEMKKQYKG</sequence>
<evidence type="ECO:0000259" key="3">
    <source>
        <dbReference type="Pfam" id="PF00144"/>
    </source>
</evidence>
<dbReference type="Proteomes" id="UP001500748">
    <property type="component" value="Unassembled WGS sequence"/>
</dbReference>
<keyword evidence="5" id="KW-1185">Reference proteome</keyword>
<dbReference type="RefSeq" id="WP_345141843.1">
    <property type="nucleotide sequence ID" value="NZ_BAABDU010000003.1"/>
</dbReference>
<evidence type="ECO:0000313" key="4">
    <source>
        <dbReference type="EMBL" id="GAA3762713.1"/>
    </source>
</evidence>
<organism evidence="4 5">
    <name type="scientific">Flavobacterium ginsengiterrae</name>
    <dbReference type="NCBI Taxonomy" id="871695"/>
    <lineage>
        <taxon>Bacteria</taxon>
        <taxon>Pseudomonadati</taxon>
        <taxon>Bacteroidota</taxon>
        <taxon>Flavobacteriia</taxon>
        <taxon>Flavobacteriales</taxon>
        <taxon>Flavobacteriaceae</taxon>
        <taxon>Flavobacterium</taxon>
    </lineage>
</organism>
<dbReference type="EMBL" id="BAABDU010000003">
    <property type="protein sequence ID" value="GAA3762713.1"/>
    <property type="molecule type" value="Genomic_DNA"/>
</dbReference>
<dbReference type="PANTHER" id="PTHR46825">
    <property type="entry name" value="D-ALANYL-D-ALANINE-CARBOXYPEPTIDASE/ENDOPEPTIDASE AMPH"/>
    <property type="match status" value="1"/>
</dbReference>
<gene>
    <name evidence="4" type="ORF">GCM10022423_12850</name>
</gene>
<comment type="subcellular location">
    <subcellularLocation>
        <location evidence="1">Membrane</location>
    </subcellularLocation>
</comment>
<reference evidence="5" key="1">
    <citation type="journal article" date="2019" name="Int. J. Syst. Evol. Microbiol.">
        <title>The Global Catalogue of Microorganisms (GCM) 10K type strain sequencing project: providing services to taxonomists for standard genome sequencing and annotation.</title>
        <authorList>
            <consortium name="The Broad Institute Genomics Platform"/>
            <consortium name="The Broad Institute Genome Sequencing Center for Infectious Disease"/>
            <person name="Wu L."/>
            <person name="Ma J."/>
        </authorList>
    </citation>
    <scope>NUCLEOTIDE SEQUENCE [LARGE SCALE GENOMIC DNA]</scope>
    <source>
        <strain evidence="5">JCM 17337</strain>
    </source>
</reference>
<feature type="domain" description="Beta-lactamase-related" evidence="3">
    <location>
        <begin position="25"/>
        <end position="343"/>
    </location>
</feature>
<evidence type="ECO:0000256" key="1">
    <source>
        <dbReference type="ARBA" id="ARBA00004370"/>
    </source>
</evidence>
<dbReference type="InterPro" id="IPR012338">
    <property type="entry name" value="Beta-lactam/transpept-like"/>
</dbReference>
<keyword evidence="2" id="KW-0472">Membrane</keyword>
<dbReference type="InterPro" id="IPR001466">
    <property type="entry name" value="Beta-lactam-related"/>
</dbReference>
<dbReference type="PANTHER" id="PTHR46825:SF11">
    <property type="entry name" value="PENICILLIN-BINDING PROTEIN 4"/>
    <property type="match status" value="1"/>
</dbReference>
<dbReference type="Pfam" id="PF00144">
    <property type="entry name" value="Beta-lactamase"/>
    <property type="match status" value="1"/>
</dbReference>
<proteinExistence type="predicted"/>
<dbReference type="InterPro" id="IPR050491">
    <property type="entry name" value="AmpC-like"/>
</dbReference>
<evidence type="ECO:0000313" key="5">
    <source>
        <dbReference type="Proteomes" id="UP001500748"/>
    </source>
</evidence>
<protein>
    <submittedName>
        <fullName evidence="4">Serine hydrolase domain-containing protein</fullName>
    </submittedName>
</protein>
<evidence type="ECO:0000256" key="2">
    <source>
        <dbReference type="ARBA" id="ARBA00023136"/>
    </source>
</evidence>
<dbReference type="Gene3D" id="3.40.710.10">
    <property type="entry name" value="DD-peptidase/beta-lactamase superfamily"/>
    <property type="match status" value="1"/>
</dbReference>
<dbReference type="GO" id="GO:0016787">
    <property type="term" value="F:hydrolase activity"/>
    <property type="evidence" value="ECO:0007669"/>
    <property type="project" value="UniProtKB-KW"/>
</dbReference>
<comment type="caution">
    <text evidence="4">The sequence shown here is derived from an EMBL/GenBank/DDBJ whole genome shotgun (WGS) entry which is preliminary data.</text>
</comment>